<proteinExistence type="predicted"/>
<name>A0A4Q8K345_9ARAC</name>
<dbReference type="Pfam" id="PF02819">
    <property type="entry name" value="Toxin_9"/>
    <property type="match status" value="1"/>
</dbReference>
<reference evidence="5" key="1">
    <citation type="submission" date="2017-05" db="EMBL/GenBank/DDBJ databases">
        <authorList>
            <person name="QRISCLOUD D."/>
        </authorList>
    </citation>
    <scope>NUCLEOTIDE SEQUENCE</scope>
</reference>
<feature type="chain" id="PRO_5020196636" evidence="4">
    <location>
        <begin position="21"/>
        <end position="80"/>
    </location>
</feature>
<dbReference type="AlphaFoldDB" id="A0A4Q8K345"/>
<dbReference type="SUPFAM" id="SSF57059">
    <property type="entry name" value="omega toxin-like"/>
    <property type="match status" value="1"/>
</dbReference>
<feature type="signal peptide" evidence="4">
    <location>
        <begin position="1"/>
        <end position="20"/>
    </location>
</feature>
<keyword evidence="4" id="KW-0732">Signal</keyword>
<dbReference type="CDD" id="cd12960">
    <property type="entry name" value="Spider_toxin"/>
    <property type="match status" value="1"/>
</dbReference>
<evidence type="ECO:0000256" key="4">
    <source>
        <dbReference type="SAM" id="SignalP"/>
    </source>
</evidence>
<reference evidence="5" key="2">
    <citation type="submission" date="2019-05" db="EMBL/GenBank/DDBJ databases">
        <title>Unravelling the molecular evolution of spider venoms.</title>
        <authorList>
            <person name="Pineda S."/>
        </authorList>
    </citation>
    <scope>NUCLEOTIDE SEQUENCE</scope>
</reference>
<protein>
    <submittedName>
        <fullName evidence="5">U29-Sparatoxin-Hju1b_1</fullName>
    </submittedName>
</protein>
<sequence>MKFGATLVLIVVAVIFLVSAEAPERDVLDNPEESREDCADAYKSCDTIKCCESRSCICNIFGNLCKCQKSLTEIVGSWFD</sequence>
<dbReference type="InterPro" id="IPR004169">
    <property type="entry name" value="Spidertoxin"/>
</dbReference>
<dbReference type="EMBL" id="HAHI01000129">
    <property type="protein sequence ID" value="SNX33955.1"/>
    <property type="molecule type" value="Transcribed_RNA"/>
</dbReference>
<evidence type="ECO:0000256" key="2">
    <source>
        <dbReference type="ARBA" id="ARBA00022525"/>
    </source>
</evidence>
<evidence type="ECO:0000256" key="1">
    <source>
        <dbReference type="ARBA" id="ARBA00004613"/>
    </source>
</evidence>
<dbReference type="GO" id="GO:0008200">
    <property type="term" value="F:ion channel inhibitor activity"/>
    <property type="evidence" value="ECO:0007669"/>
    <property type="project" value="InterPro"/>
</dbReference>
<keyword evidence="2" id="KW-0964">Secreted</keyword>
<evidence type="ECO:0000256" key="3">
    <source>
        <dbReference type="ARBA" id="ARBA00023157"/>
    </source>
</evidence>
<accession>A0A4Q8K345</accession>
<evidence type="ECO:0000313" key="5">
    <source>
        <dbReference type="EMBL" id="SNX33955.1"/>
    </source>
</evidence>
<keyword evidence="3" id="KW-1015">Disulfide bond</keyword>
<comment type="subcellular location">
    <subcellularLocation>
        <location evidence="1">Secreted</location>
    </subcellularLocation>
</comment>
<dbReference type="Gene3D" id="4.10.40.10">
    <property type="match status" value="1"/>
</dbReference>
<dbReference type="GO" id="GO:0005576">
    <property type="term" value="C:extracellular region"/>
    <property type="evidence" value="ECO:0007669"/>
    <property type="project" value="UniProtKB-SubCell"/>
</dbReference>
<organism evidence="5">
    <name type="scientific">Heteropoda jugulans</name>
    <dbReference type="NCBI Taxonomy" id="1358901"/>
    <lineage>
        <taxon>Eukaryota</taxon>
        <taxon>Metazoa</taxon>
        <taxon>Ecdysozoa</taxon>
        <taxon>Arthropoda</taxon>
        <taxon>Chelicerata</taxon>
        <taxon>Arachnida</taxon>
        <taxon>Araneae</taxon>
        <taxon>Araneomorphae</taxon>
        <taxon>Entelegynae</taxon>
        <taxon>Dionycha</taxon>
        <taxon>Sparassidae</taxon>
        <taxon>Heteropoda</taxon>
    </lineage>
</organism>